<reference evidence="1" key="1">
    <citation type="submission" date="2021-03" db="EMBL/GenBank/DDBJ databases">
        <authorList>
            <consortium name="Genoscope - CEA"/>
            <person name="William W."/>
        </authorList>
    </citation>
    <scope>NUCLEOTIDE SEQUENCE</scope>
    <source>
        <strain evidence="1">Doubled-haploid Pahang</strain>
    </source>
</reference>
<proteinExistence type="predicted"/>
<name>A0A8D6ZUS6_MUSAM</name>
<organism evidence="1">
    <name type="scientific">Musa acuminata subsp. malaccensis</name>
    <name type="common">Wild banana</name>
    <name type="synonym">Musa malaccensis</name>
    <dbReference type="NCBI Taxonomy" id="214687"/>
    <lineage>
        <taxon>Eukaryota</taxon>
        <taxon>Viridiplantae</taxon>
        <taxon>Streptophyta</taxon>
        <taxon>Embryophyta</taxon>
        <taxon>Tracheophyta</taxon>
        <taxon>Spermatophyta</taxon>
        <taxon>Magnoliopsida</taxon>
        <taxon>Liliopsida</taxon>
        <taxon>Zingiberales</taxon>
        <taxon>Musaceae</taxon>
        <taxon>Musa</taxon>
    </lineage>
</organism>
<accession>A0A8D6ZUS6</accession>
<dbReference type="AlphaFoldDB" id="A0A8D6ZUS6"/>
<dbReference type="EMBL" id="HG996474">
    <property type="protein sequence ID" value="CAG1836807.1"/>
    <property type="molecule type" value="Genomic_DNA"/>
</dbReference>
<feature type="non-terminal residue" evidence="1">
    <location>
        <position position="64"/>
    </location>
</feature>
<evidence type="ECO:0000313" key="1">
    <source>
        <dbReference type="EMBL" id="CAG1836807.1"/>
    </source>
</evidence>
<gene>
    <name evidence="1" type="ORF">GSMUA_247760.1</name>
</gene>
<protein>
    <submittedName>
        <fullName evidence="1">(wild Malaysian banana) hypothetical protein</fullName>
    </submittedName>
</protein>
<sequence>MKNRIRETHPLLNPKRQKGEGRKFIETIREFTPLNISVGGRMIQISRMHLLHLLIWKLQPSHAC</sequence>